<protein>
    <recommendedName>
        <fullName evidence="4">DUF4468 domain-containing protein</fullName>
    </recommendedName>
</protein>
<reference evidence="2 3" key="1">
    <citation type="submission" date="2018-08" db="EMBL/GenBank/DDBJ databases">
        <title>Draft genome sequence of Pseudoalteromonas donghaensis HJ51.</title>
        <authorList>
            <person name="Oh J."/>
            <person name="Roh D."/>
        </authorList>
    </citation>
    <scope>NUCLEOTIDE SEQUENCE [LARGE SCALE GENOMIC DNA]</scope>
    <source>
        <strain evidence="2 3">HJ51</strain>
        <plasmid evidence="2 3">unnamed2</plasmid>
    </source>
</reference>
<feature type="signal peptide" evidence="1">
    <location>
        <begin position="1"/>
        <end position="18"/>
    </location>
</feature>
<keyword evidence="2" id="KW-0614">Plasmid</keyword>
<evidence type="ECO:0000256" key="1">
    <source>
        <dbReference type="SAM" id="SignalP"/>
    </source>
</evidence>
<evidence type="ECO:0000313" key="2">
    <source>
        <dbReference type="EMBL" id="AXV67742.1"/>
    </source>
</evidence>
<gene>
    <name evidence="2" type="ORF">D0907_20660</name>
</gene>
<name>A0AAD0S434_9GAMM</name>
<dbReference type="RefSeq" id="WP_118845594.1">
    <property type="nucleotide sequence ID" value="NZ_CP032092.1"/>
</dbReference>
<evidence type="ECO:0008006" key="4">
    <source>
        <dbReference type="Google" id="ProtNLM"/>
    </source>
</evidence>
<keyword evidence="1" id="KW-0732">Signal</keyword>
<organism evidence="2 3">
    <name type="scientific">Pseudoalteromonas lipolytica</name>
    <dbReference type="NCBI Taxonomy" id="570156"/>
    <lineage>
        <taxon>Bacteria</taxon>
        <taxon>Pseudomonadati</taxon>
        <taxon>Pseudomonadota</taxon>
        <taxon>Gammaproteobacteria</taxon>
        <taxon>Alteromonadales</taxon>
        <taxon>Pseudoalteromonadaceae</taxon>
        <taxon>Pseudoalteromonas</taxon>
    </lineage>
</organism>
<dbReference type="EMBL" id="CP032092">
    <property type="protein sequence ID" value="AXV67742.1"/>
    <property type="molecule type" value="Genomic_DNA"/>
</dbReference>
<accession>A0AAD0S434</accession>
<evidence type="ECO:0000313" key="3">
    <source>
        <dbReference type="Proteomes" id="UP000264605"/>
    </source>
</evidence>
<proteinExistence type="predicted"/>
<sequence length="182" mass="20447">MKFVFLLVILVLSHTAHAADTVRVIKFKTIGLTVNEYNIVDLIHKEAAEKLGAYFIISNSQAGVSSYSEKARILRPISVSIVDYKIEDSEVIATIRYEHAALEVVMDNYKLYLKSKKDIGELENDKIIEFCQKFSSNSLEIESILSSSELNDSTASSRDNELLNLSKESDSISQLLIHECNL</sequence>
<feature type="chain" id="PRO_5042072186" description="DUF4468 domain-containing protein" evidence="1">
    <location>
        <begin position="19"/>
        <end position="182"/>
    </location>
</feature>
<dbReference type="KEGG" id="pdj:D0907_20660"/>
<dbReference type="GeneID" id="99507888"/>
<geneLocation type="plasmid" evidence="2 3">
    <name>unnamed2</name>
</geneLocation>
<dbReference type="AlphaFoldDB" id="A0AAD0S434"/>
<dbReference type="Proteomes" id="UP000264605">
    <property type="component" value="Plasmid unnamed2"/>
</dbReference>